<name>A0A3E2HA25_SCYLI</name>
<organism evidence="1 2">
    <name type="scientific">Scytalidium lignicola</name>
    <name type="common">Hyphomycete</name>
    <dbReference type="NCBI Taxonomy" id="5539"/>
    <lineage>
        <taxon>Eukaryota</taxon>
        <taxon>Fungi</taxon>
        <taxon>Dikarya</taxon>
        <taxon>Ascomycota</taxon>
        <taxon>Pezizomycotina</taxon>
        <taxon>Leotiomycetes</taxon>
        <taxon>Leotiomycetes incertae sedis</taxon>
        <taxon>Scytalidium</taxon>
    </lineage>
</organism>
<dbReference type="AlphaFoldDB" id="A0A3E2HA25"/>
<evidence type="ECO:0000313" key="1">
    <source>
        <dbReference type="EMBL" id="RFU29992.1"/>
    </source>
</evidence>
<dbReference type="EMBL" id="NCSJ02000112">
    <property type="protein sequence ID" value="RFU29992.1"/>
    <property type="molecule type" value="Genomic_DNA"/>
</dbReference>
<evidence type="ECO:0000313" key="2">
    <source>
        <dbReference type="Proteomes" id="UP000258309"/>
    </source>
</evidence>
<feature type="non-terminal residue" evidence="1">
    <location>
        <position position="215"/>
    </location>
</feature>
<feature type="non-terminal residue" evidence="1">
    <location>
        <position position="1"/>
    </location>
</feature>
<reference evidence="1 2" key="1">
    <citation type="submission" date="2018-05" db="EMBL/GenBank/DDBJ databases">
        <title>Draft genome sequence of Scytalidium lignicola DSM 105466, a ubiquitous saprotrophic fungus.</title>
        <authorList>
            <person name="Buettner E."/>
            <person name="Gebauer A.M."/>
            <person name="Hofrichter M."/>
            <person name="Liers C."/>
            <person name="Kellner H."/>
        </authorList>
    </citation>
    <scope>NUCLEOTIDE SEQUENCE [LARGE SCALE GENOMIC DNA]</scope>
    <source>
        <strain evidence="1 2">DSM 105466</strain>
    </source>
</reference>
<dbReference type="Proteomes" id="UP000258309">
    <property type="component" value="Unassembled WGS sequence"/>
</dbReference>
<comment type="caution">
    <text evidence="1">The sequence shown here is derived from an EMBL/GenBank/DDBJ whole genome shotgun (WGS) entry which is preliminary data.</text>
</comment>
<gene>
    <name evidence="1" type="ORF">B7463_g6372</name>
</gene>
<keyword evidence="2" id="KW-1185">Reference proteome</keyword>
<accession>A0A3E2HA25</accession>
<protein>
    <submittedName>
        <fullName evidence="1">Uncharacterized protein</fullName>
    </submittedName>
</protein>
<proteinExistence type="predicted"/>
<sequence>MSDNVYGNMSDNMHINMSEDMLFNMNNRPRNRFAPAASTEFQNPNSSNENSPRYSQLFLEALYKEQVDPNLVTKSSFPGLTRQEWRQILRERCRILWDEIPPMYLNNHLSAQRDHLILMRAALDWMNDVRRTKYVQIPPPAGVCDLGMLTGKPSTSNDNGTRDERIAFWDLLNTLPQGYGKDLIHDLGGDPQQRILYLAHRYIRDIWWAPPINYE</sequence>